<dbReference type="STRING" id="1121419.SAMN05443529_103205"/>
<organism evidence="5 6">
    <name type="scientific">Desulfosporosinus hippei DSM 8344</name>
    <dbReference type="NCBI Taxonomy" id="1121419"/>
    <lineage>
        <taxon>Bacteria</taxon>
        <taxon>Bacillati</taxon>
        <taxon>Bacillota</taxon>
        <taxon>Clostridia</taxon>
        <taxon>Eubacteriales</taxon>
        <taxon>Desulfitobacteriaceae</taxon>
        <taxon>Desulfosporosinus</taxon>
    </lineage>
</organism>
<dbReference type="EMBL" id="FNCP01000003">
    <property type="protein sequence ID" value="SDG49285.1"/>
    <property type="molecule type" value="Genomic_DNA"/>
</dbReference>
<dbReference type="Proteomes" id="UP000198656">
    <property type="component" value="Unassembled WGS sequence"/>
</dbReference>
<accession>A0A1G7UNV9</accession>
<keyword evidence="1" id="KW-0285">Flavoprotein</keyword>
<evidence type="ECO:0000313" key="6">
    <source>
        <dbReference type="Proteomes" id="UP000198656"/>
    </source>
</evidence>
<feature type="domain" description="FAD-dependent oxidoreductase 2 FAD-binding" evidence="4">
    <location>
        <begin position="240"/>
        <end position="385"/>
    </location>
</feature>
<keyword evidence="3" id="KW-0560">Oxidoreductase</keyword>
<feature type="domain" description="FAD-dependent oxidoreductase 2 FAD-binding" evidence="4">
    <location>
        <begin position="3"/>
        <end position="142"/>
    </location>
</feature>
<name>A0A1G7UNV9_9FIRM</name>
<dbReference type="InterPro" id="IPR009158">
    <property type="entry name" value="G3P_DH_GlpB_su"/>
</dbReference>
<dbReference type="OrthoDB" id="140595at2"/>
<dbReference type="PIRSF" id="PIRSF000141">
    <property type="entry name" value="Anaerobic_G3P_dh"/>
    <property type="match status" value="1"/>
</dbReference>
<dbReference type="Pfam" id="PF00890">
    <property type="entry name" value="FAD_binding_2"/>
    <property type="match status" value="2"/>
</dbReference>
<dbReference type="InterPro" id="IPR003953">
    <property type="entry name" value="FAD-dep_OxRdtase_2_FAD-bd"/>
</dbReference>
<evidence type="ECO:0000256" key="1">
    <source>
        <dbReference type="ARBA" id="ARBA00022630"/>
    </source>
</evidence>
<keyword evidence="2" id="KW-0288">FMN</keyword>
<evidence type="ECO:0000256" key="3">
    <source>
        <dbReference type="ARBA" id="ARBA00023002"/>
    </source>
</evidence>
<dbReference type="GO" id="GO:0009331">
    <property type="term" value="C:glycerol-3-phosphate dehydrogenase (FAD) complex"/>
    <property type="evidence" value="ECO:0007669"/>
    <property type="project" value="InterPro"/>
</dbReference>
<evidence type="ECO:0000259" key="4">
    <source>
        <dbReference type="Pfam" id="PF00890"/>
    </source>
</evidence>
<dbReference type="AlphaFoldDB" id="A0A1G7UNV9"/>
<protein>
    <submittedName>
        <fullName evidence="5">Glycerol-3-phosphate dehydrogenase subunit B</fullName>
    </submittedName>
</protein>
<dbReference type="SUPFAM" id="SSF51905">
    <property type="entry name" value="FAD/NAD(P)-binding domain"/>
    <property type="match status" value="1"/>
</dbReference>
<evidence type="ECO:0000256" key="2">
    <source>
        <dbReference type="ARBA" id="ARBA00022643"/>
    </source>
</evidence>
<dbReference type="Gene3D" id="3.50.50.60">
    <property type="entry name" value="FAD/NAD(P)-binding domain"/>
    <property type="match status" value="1"/>
</dbReference>
<dbReference type="InterPro" id="IPR036188">
    <property type="entry name" value="FAD/NAD-bd_sf"/>
</dbReference>
<keyword evidence="6" id="KW-1185">Reference proteome</keyword>
<dbReference type="NCBIfam" id="TIGR03378">
    <property type="entry name" value="glycerol3P_GlpB"/>
    <property type="match status" value="1"/>
</dbReference>
<dbReference type="RefSeq" id="WP_092330402.1">
    <property type="nucleotide sequence ID" value="NZ_FNCP01000003.1"/>
</dbReference>
<dbReference type="GO" id="GO:0004368">
    <property type="term" value="F:glycerol-3-phosphate dehydrogenase (quinone) activity"/>
    <property type="evidence" value="ECO:0007669"/>
    <property type="project" value="InterPro"/>
</dbReference>
<gene>
    <name evidence="5" type="ORF">SAMN05443529_103205</name>
</gene>
<reference evidence="6" key="1">
    <citation type="submission" date="2016-10" db="EMBL/GenBank/DDBJ databases">
        <authorList>
            <person name="Varghese N."/>
            <person name="Submissions S."/>
        </authorList>
    </citation>
    <scope>NUCLEOTIDE SEQUENCE [LARGE SCALE GENOMIC DNA]</scope>
    <source>
        <strain evidence="6">DSM 8344</strain>
    </source>
</reference>
<proteinExistence type="predicted"/>
<evidence type="ECO:0000313" key="5">
    <source>
        <dbReference type="EMBL" id="SDG49285.1"/>
    </source>
</evidence>
<sequence>MWDGIIIGGGLAGLLAGIRAAERGKKVLIVSEGVGSLTYSSGVIDLGDAERLMNQKSHPYALLGERVVRSAAEYFQTLFPDYWGNWREPQFVLTPLGSPRKAGLIPRGLNTQALSETHKIILMALEGMKDFFPEVAKSNLLKAYPQAEVVLHPFRVEAFEAWYTLGKPITGMDCGKYWRTASGIETLKGVWKSLDSFEPDKAVVIFPGLTSVFSQPLREVQSNLPFSVIEMTAFPPSDGGYYLYRGLVQKFKALGGELLVGSGVKKVELKGKQCHKIIVNSKGKDSEFSARVFVLATGGIFGGGIEVTLEAAKEMVFGLPPFVPSGWTNSEFLGEQPYARMGVETDNQLRPIDSASKEVLLENVRIIGRMLAHWDPWVERCGGGVSLASGWFAGEQV</sequence>